<sequence>DFALVMSSANPEVGDAFKIKTDKPEAIELPAITTLTNGMPMLNQRVGANSPLAKTADPNLTVYANRRGITNQWHFYTFTNAPPETTNQSGTTPGDPAPDDDDDNQPSFGRHVAFITFMSPNLSTPRHREADIDLYVSRDSNLTNLEPAVLDAAFHSTGRGGTEYITFDDAKVGKDEVFYIGVKSEDQMAAEFGLVGLSTDNANGFMDDGNLLMMPMPAIIPDGSAANPGGVSVFGIYTGMPYDTVRKVTATSIIHHEEVGDLWGQLSHGRDGVVLNNHTLAELVTGKPYPTDFVFIYDDDLLNPMPTTIPTDGPGSLNDFKWQPAMGVWQLDMVDSALSFTGLVEHLNVNVDAIPDLSLIGDRGIDVHLDPDESKDFLVGVPFNATNMIVQLTEMTGPVDVYIRKDQEPDIDKKEYDKSTVDAAILPGPDGKIGTVDDIVEWDGSPPRGELHYGLNDSPPLSEGRWFV</sequence>
<gene>
    <name evidence="2" type="ORF">METZ01_LOCUS239781</name>
</gene>
<feature type="compositionally biased region" description="Polar residues" evidence="1">
    <location>
        <begin position="79"/>
        <end position="92"/>
    </location>
</feature>
<feature type="non-terminal residue" evidence="2">
    <location>
        <position position="1"/>
    </location>
</feature>
<accession>A0A382HJ16</accession>
<evidence type="ECO:0000313" key="2">
    <source>
        <dbReference type="EMBL" id="SVB86927.1"/>
    </source>
</evidence>
<feature type="region of interest" description="Disordered" evidence="1">
    <location>
        <begin position="79"/>
        <end position="108"/>
    </location>
</feature>
<dbReference type="AlphaFoldDB" id="A0A382HJ16"/>
<proteinExistence type="predicted"/>
<evidence type="ECO:0000256" key="1">
    <source>
        <dbReference type="SAM" id="MobiDB-lite"/>
    </source>
</evidence>
<organism evidence="2">
    <name type="scientific">marine metagenome</name>
    <dbReference type="NCBI Taxonomy" id="408172"/>
    <lineage>
        <taxon>unclassified sequences</taxon>
        <taxon>metagenomes</taxon>
        <taxon>ecological metagenomes</taxon>
    </lineage>
</organism>
<reference evidence="2" key="1">
    <citation type="submission" date="2018-05" db="EMBL/GenBank/DDBJ databases">
        <authorList>
            <person name="Lanie J.A."/>
            <person name="Ng W.-L."/>
            <person name="Kazmierczak K.M."/>
            <person name="Andrzejewski T.M."/>
            <person name="Davidsen T.M."/>
            <person name="Wayne K.J."/>
            <person name="Tettelin H."/>
            <person name="Glass J.I."/>
            <person name="Rusch D."/>
            <person name="Podicherti R."/>
            <person name="Tsui H.-C.T."/>
            <person name="Winkler M.E."/>
        </authorList>
    </citation>
    <scope>NUCLEOTIDE SEQUENCE</scope>
</reference>
<dbReference type="EMBL" id="UINC01061394">
    <property type="protein sequence ID" value="SVB86927.1"/>
    <property type="molecule type" value="Genomic_DNA"/>
</dbReference>
<name>A0A382HJ16_9ZZZZ</name>
<feature type="non-terminal residue" evidence="2">
    <location>
        <position position="468"/>
    </location>
</feature>
<protein>
    <submittedName>
        <fullName evidence="2">Uncharacterized protein</fullName>
    </submittedName>
</protein>